<dbReference type="PROSITE" id="PS50280">
    <property type="entry name" value="SET"/>
    <property type="match status" value="1"/>
</dbReference>
<feature type="compositionally biased region" description="Pro residues" evidence="5">
    <location>
        <begin position="812"/>
        <end position="821"/>
    </location>
</feature>
<evidence type="ECO:0000256" key="3">
    <source>
        <dbReference type="ARBA" id="ARBA00022833"/>
    </source>
</evidence>
<evidence type="ECO:0000313" key="7">
    <source>
        <dbReference type="EMBL" id="ODN74881.1"/>
    </source>
</evidence>
<feature type="compositionally biased region" description="Basic and acidic residues" evidence="5">
    <location>
        <begin position="1191"/>
        <end position="1212"/>
    </location>
</feature>
<accession>A0A1E3HHJ3</accession>
<feature type="compositionally biased region" description="Low complexity" evidence="5">
    <location>
        <begin position="1160"/>
        <end position="1181"/>
    </location>
</feature>
<evidence type="ECO:0000259" key="6">
    <source>
        <dbReference type="PROSITE" id="PS50280"/>
    </source>
</evidence>
<dbReference type="InterPro" id="IPR013083">
    <property type="entry name" value="Znf_RING/FYVE/PHD"/>
</dbReference>
<dbReference type="GeneID" id="30158492"/>
<comment type="caution">
    <text evidence="7">The sequence shown here is derived from an EMBL/GenBank/DDBJ whole genome shotgun (WGS) entry which is preliminary data.</text>
</comment>
<dbReference type="RefSeq" id="XP_018990662.1">
    <property type="nucleotide sequence ID" value="XM_019141855.1"/>
</dbReference>
<evidence type="ECO:0000313" key="8">
    <source>
        <dbReference type="Proteomes" id="UP000094065"/>
    </source>
</evidence>
<dbReference type="Gene3D" id="3.30.40.10">
    <property type="entry name" value="Zinc/RING finger domain, C3HC4 (zinc finger)"/>
    <property type="match status" value="1"/>
</dbReference>
<feature type="compositionally biased region" description="Low complexity" evidence="5">
    <location>
        <begin position="1416"/>
        <end position="1429"/>
    </location>
</feature>
<dbReference type="SMART" id="SM00249">
    <property type="entry name" value="PHD"/>
    <property type="match status" value="1"/>
</dbReference>
<dbReference type="InterPro" id="IPR001965">
    <property type="entry name" value="Znf_PHD"/>
</dbReference>
<feature type="compositionally biased region" description="Basic residues" evidence="5">
    <location>
        <begin position="205"/>
        <end position="218"/>
    </location>
</feature>
<dbReference type="InterPro" id="IPR011011">
    <property type="entry name" value="Znf_FYVE_PHD"/>
</dbReference>
<reference evidence="7 8" key="1">
    <citation type="submission" date="2016-06" db="EMBL/GenBank/DDBJ databases">
        <title>Evolution of pathogenesis and genome organization in the Tremellales.</title>
        <authorList>
            <person name="Cuomo C."/>
            <person name="Litvintseva A."/>
            <person name="Heitman J."/>
            <person name="Chen Y."/>
            <person name="Sun S."/>
            <person name="Springer D."/>
            <person name="Dromer F."/>
            <person name="Young S."/>
            <person name="Zeng Q."/>
            <person name="Chapman S."/>
            <person name="Gujja S."/>
            <person name="Saif S."/>
            <person name="Birren B."/>
        </authorList>
    </citation>
    <scope>NUCLEOTIDE SEQUENCE [LARGE SCALE GENOMIC DNA]</scope>
    <source>
        <strain evidence="7 8">CBS 6039</strain>
    </source>
</reference>
<feature type="domain" description="SET" evidence="6">
    <location>
        <begin position="376"/>
        <end position="513"/>
    </location>
</feature>
<feature type="compositionally biased region" description="Gly residues" evidence="5">
    <location>
        <begin position="1493"/>
        <end position="1531"/>
    </location>
</feature>
<keyword evidence="2" id="KW-0863">Zinc-finger</keyword>
<feature type="compositionally biased region" description="Acidic residues" evidence="5">
    <location>
        <begin position="1040"/>
        <end position="1049"/>
    </location>
</feature>
<feature type="compositionally biased region" description="Basic and acidic residues" evidence="5">
    <location>
        <begin position="652"/>
        <end position="672"/>
    </location>
</feature>
<dbReference type="OrthoDB" id="79252at2759"/>
<feature type="region of interest" description="Disordered" evidence="5">
    <location>
        <begin position="286"/>
        <end position="329"/>
    </location>
</feature>
<dbReference type="CDD" id="cd15550">
    <property type="entry name" value="PHD_MLL5"/>
    <property type="match status" value="1"/>
</dbReference>
<feature type="compositionally biased region" description="Basic and acidic residues" evidence="5">
    <location>
        <begin position="1383"/>
        <end position="1407"/>
    </location>
</feature>
<dbReference type="EMBL" id="AWGJ01000011">
    <property type="protein sequence ID" value="ODN74881.1"/>
    <property type="molecule type" value="Genomic_DNA"/>
</dbReference>
<dbReference type="PANTHER" id="PTHR46462">
    <property type="entry name" value="UPSET, ISOFORM A"/>
    <property type="match status" value="1"/>
</dbReference>
<evidence type="ECO:0000256" key="2">
    <source>
        <dbReference type="ARBA" id="ARBA00022771"/>
    </source>
</evidence>
<dbReference type="SUPFAM" id="SSF82199">
    <property type="entry name" value="SET domain"/>
    <property type="match status" value="1"/>
</dbReference>
<dbReference type="STRING" id="1295533.A0A1E3HHJ3"/>
<feature type="compositionally biased region" description="Basic and acidic residues" evidence="5">
    <location>
        <begin position="736"/>
        <end position="771"/>
    </location>
</feature>
<feature type="compositionally biased region" description="Pro residues" evidence="5">
    <location>
        <begin position="1477"/>
        <end position="1486"/>
    </location>
</feature>
<evidence type="ECO:0000256" key="1">
    <source>
        <dbReference type="ARBA" id="ARBA00022723"/>
    </source>
</evidence>
<dbReference type="InterPro" id="IPR001214">
    <property type="entry name" value="SET_dom"/>
</dbReference>
<dbReference type="GO" id="GO:0034967">
    <property type="term" value="C:Set3 complex"/>
    <property type="evidence" value="ECO:0007669"/>
    <property type="project" value="TreeGrafter"/>
</dbReference>
<keyword evidence="8" id="KW-1185">Reference proteome</keyword>
<feature type="compositionally biased region" description="Polar residues" evidence="5">
    <location>
        <begin position="1221"/>
        <end position="1234"/>
    </location>
</feature>
<keyword evidence="1" id="KW-0479">Metal-binding</keyword>
<evidence type="ECO:0000256" key="5">
    <source>
        <dbReference type="SAM" id="MobiDB-lite"/>
    </source>
</evidence>
<feature type="region of interest" description="Disordered" evidence="5">
    <location>
        <begin position="1"/>
        <end position="90"/>
    </location>
</feature>
<dbReference type="InterPro" id="IPR046341">
    <property type="entry name" value="SET_dom_sf"/>
</dbReference>
<feature type="compositionally biased region" description="Basic and acidic residues" evidence="5">
    <location>
        <begin position="955"/>
        <end position="970"/>
    </location>
</feature>
<feature type="compositionally biased region" description="Pro residues" evidence="5">
    <location>
        <begin position="308"/>
        <end position="324"/>
    </location>
</feature>
<feature type="compositionally biased region" description="Pro residues" evidence="5">
    <location>
        <begin position="1099"/>
        <end position="1109"/>
    </location>
</feature>
<dbReference type="SMART" id="SM00317">
    <property type="entry name" value="SET"/>
    <property type="match status" value="1"/>
</dbReference>
<gene>
    <name evidence="7" type="ORF">L202_07183</name>
</gene>
<dbReference type="GO" id="GO:0008270">
    <property type="term" value="F:zinc ion binding"/>
    <property type="evidence" value="ECO:0007669"/>
    <property type="project" value="UniProtKB-KW"/>
</dbReference>
<sequence>MDAPIDDPVSLLLNIAHSHDLPQQPPVEHVAPEETHPQEQQQEVMREQVHEGRDGDADGDVSMDVPSPHGQKRQRPSPPPPPTEAQPQPLHYLGLDNTLIRCICGFPEDDGFTIQCDLCGAWEHGFCVGFAHPDDAPERYLCEICDFREVDRGKAREGQLRMIEMAKGARLAGVGGGGGGGGEKPRSRGKGRKREEDDEMLPPAKPKRGRQQSGRRKTQTAESTPAPAPSLPAARPPSRQRDEPEDDDYFKLSPWSMEYIPIQESVLRGVGVRRALREVYEEWLLDPAPPEPKGRAKPRKDQTHLPSPTEPPLPLSPSPSPSVYPTPSFDTLAPPLPPVYLSSLTPPGGVKLQVTPIPLPKKSFLPPSYAPHLSMPSLYTHPTLYGLFPSPSSAPIKKGTFLGEYVAEVREGGRYRRDKVNQYALLGTGKPGVRGVGPPVDLVLDARAYGGEMRFVRSSCRPNAVLRVVIHQPAGKGKGKKEGKEGEGEGKVTFGIFASQDIGKKEEITLGWEWDDAHLVHFLPSLHPTILPDNRPGIPLALYPLEYPSTPFLEGVRRLGEGEREEVGRRFGVLLAGLGGVFAGCGCVSGGKGGGGGGGCVVEQMMEVWKIVRGKSELVLPEPPVRGSGVKEKGEGDVVMGERVPGQNITSDRADDPSAPDHPDLHPEKEQEQEQEPEREEAEHQPQLANLGPLIGAVRGWRRKELEVESVRRWRGVVKASGLGLGLGGVEVEGGLVERESEVDDVRMGDVEEKGIVEQDKENEKEKEEKGQLGFHSPSSQPSTHSPSPSLSPAPPPTKRKSVSPKNKTSLPLPPPPPLPPSSSLSPASSRHSLSPAPPRATAPLKGVEKEDGESELSNPTDVDSSDHEQGDGEEEDEGGLSDATTITLPRSAMSSSDDDDESEEEGGDGDEDAVMANPEAEPQSTPALPKSKVKRRIESSPAPEPRRKAVTKQGVKERAKEKAKIKKNDPFPFDPAPARTPKTELKAKPKSVGRPKSRLASVASTSTSASNSKPASTASASAGVAKKLGKKRQKRIVSSDEESSAEEEERGRVEKRRKGKVSREREREGRGGVTPPLPPATVASGARALDGLFRDHTPPPPAPAPTQPEPEKQPEPEPESEQVKEPTPPPPAPPAPVEPPKKVSLSEYLKTHKFRKESQPSSSGPSSSSLVSAPEAAPSPTNAGTGSTADSERERASALESVKNEQRDKVDVPMPMAAHQPTSSPMTSLPASTLNLLEHLPSFRNLPAPAPAATPAQASAAAMPAPISTTFPAPAAAAGQTPVTPAPNTPAGGLGLGGGASTSYVPRGPARTPLQANAPLQDFSAPSHPALTPAGPGAGAGAGRASMSYTPRQVSGEREKSPGLPGLGNYSRKFESTPSYVPRREREEWGSRERSPVRERERESWQYRDSLPHQTPSSSTSANVSISTPVSAAQIANPANDRLPPPLTTRDLPPHASANTPSRSTMAGLGLGRVPPMGPKVPPTGPRSVSGGSTGGGIGPGHGLGQGLGQGQGLGGMDSARGGFGRGGYRGFAPRGWRGRGGFRGRGRGG</sequence>
<dbReference type="Pfam" id="PF20826">
    <property type="entry name" value="PHD_5"/>
    <property type="match status" value="1"/>
</dbReference>
<dbReference type="Pfam" id="PF00856">
    <property type="entry name" value="SET"/>
    <property type="match status" value="1"/>
</dbReference>
<evidence type="ECO:0000256" key="4">
    <source>
        <dbReference type="ARBA" id="ARBA00022853"/>
    </source>
</evidence>
<feature type="region of interest" description="Disordered" evidence="5">
    <location>
        <begin position="734"/>
        <end position="1234"/>
    </location>
</feature>
<dbReference type="Gene3D" id="2.170.270.10">
    <property type="entry name" value="SET domain"/>
    <property type="match status" value="1"/>
</dbReference>
<feature type="compositionally biased region" description="Basic and acidic residues" evidence="5">
    <location>
        <begin position="1062"/>
        <end position="1071"/>
    </location>
</feature>
<feature type="compositionally biased region" description="Low complexity" evidence="5">
    <location>
        <begin position="220"/>
        <end position="237"/>
    </location>
</feature>
<feature type="compositionally biased region" description="Low complexity" evidence="5">
    <location>
        <begin position="822"/>
        <end position="835"/>
    </location>
</feature>
<feature type="compositionally biased region" description="Pro residues" evidence="5">
    <location>
        <begin position="1127"/>
        <end position="1139"/>
    </location>
</feature>
<feature type="compositionally biased region" description="Acidic residues" evidence="5">
    <location>
        <begin position="897"/>
        <end position="914"/>
    </location>
</feature>
<keyword evidence="3" id="KW-0862">Zinc</keyword>
<dbReference type="PANTHER" id="PTHR46462:SF3">
    <property type="entry name" value="UPSET, ISOFORM A"/>
    <property type="match status" value="1"/>
</dbReference>
<feature type="region of interest" description="Disordered" evidence="5">
    <location>
        <begin position="621"/>
        <end position="691"/>
    </location>
</feature>
<feature type="compositionally biased region" description="Basic residues" evidence="5">
    <location>
        <begin position="989"/>
        <end position="998"/>
    </location>
</feature>
<feature type="region of interest" description="Disordered" evidence="5">
    <location>
        <begin position="171"/>
        <end position="250"/>
    </location>
</feature>
<dbReference type="Proteomes" id="UP000094065">
    <property type="component" value="Unassembled WGS sequence"/>
</dbReference>
<dbReference type="GO" id="GO:0006325">
    <property type="term" value="P:chromatin organization"/>
    <property type="evidence" value="ECO:0007669"/>
    <property type="project" value="UniProtKB-KW"/>
</dbReference>
<keyword evidence="4" id="KW-0156">Chromatin regulator</keyword>
<feature type="compositionally biased region" description="Basic residues" evidence="5">
    <location>
        <begin position="1538"/>
        <end position="1551"/>
    </location>
</feature>
<protein>
    <recommendedName>
        <fullName evidence="6">SET domain-containing protein</fullName>
    </recommendedName>
</protein>
<name>A0A1E3HHJ3_9TREE</name>
<proteinExistence type="predicted"/>
<dbReference type="GO" id="GO:0006355">
    <property type="term" value="P:regulation of DNA-templated transcription"/>
    <property type="evidence" value="ECO:0007669"/>
    <property type="project" value="TreeGrafter"/>
</dbReference>
<organism evidence="7 8">
    <name type="scientific">Cryptococcus amylolentus CBS 6039</name>
    <dbReference type="NCBI Taxonomy" id="1295533"/>
    <lineage>
        <taxon>Eukaryota</taxon>
        <taxon>Fungi</taxon>
        <taxon>Dikarya</taxon>
        <taxon>Basidiomycota</taxon>
        <taxon>Agaricomycotina</taxon>
        <taxon>Tremellomycetes</taxon>
        <taxon>Tremellales</taxon>
        <taxon>Cryptococcaceae</taxon>
        <taxon>Cryptococcus</taxon>
    </lineage>
</organism>
<dbReference type="GO" id="GO:0070210">
    <property type="term" value="C:Rpd3L-Expanded complex"/>
    <property type="evidence" value="ECO:0007669"/>
    <property type="project" value="TreeGrafter"/>
</dbReference>
<dbReference type="SUPFAM" id="SSF57903">
    <property type="entry name" value="FYVE/PHD zinc finger"/>
    <property type="match status" value="1"/>
</dbReference>
<feature type="compositionally biased region" description="Low complexity" evidence="5">
    <location>
        <begin position="777"/>
        <end position="789"/>
    </location>
</feature>
<feature type="compositionally biased region" description="Gly residues" evidence="5">
    <location>
        <begin position="173"/>
        <end position="182"/>
    </location>
</feature>
<feature type="compositionally biased region" description="Basic and acidic residues" evidence="5">
    <location>
        <begin position="44"/>
        <end position="56"/>
    </location>
</feature>
<feature type="compositionally biased region" description="Low complexity" evidence="5">
    <location>
        <begin position="1001"/>
        <end position="1023"/>
    </location>
</feature>
<feature type="region of interest" description="Disordered" evidence="5">
    <location>
        <begin position="1274"/>
        <end position="1551"/>
    </location>
</feature>